<dbReference type="AlphaFoldDB" id="A0A1X6MUJ6"/>
<evidence type="ECO:0000259" key="1">
    <source>
        <dbReference type="Pfam" id="PF00644"/>
    </source>
</evidence>
<feature type="domain" description="PARP catalytic" evidence="1">
    <location>
        <begin position="100"/>
        <end position="175"/>
    </location>
</feature>
<evidence type="ECO:0000313" key="2">
    <source>
        <dbReference type="EMBL" id="OSX60038.1"/>
    </source>
</evidence>
<name>A0A1X6MUJ6_9APHY</name>
<dbReference type="GO" id="GO:0003950">
    <property type="term" value="F:NAD+ poly-ADP-ribosyltransferase activity"/>
    <property type="evidence" value="ECO:0007669"/>
    <property type="project" value="InterPro"/>
</dbReference>
<dbReference type="Proteomes" id="UP000194127">
    <property type="component" value="Unassembled WGS sequence"/>
</dbReference>
<dbReference type="STRING" id="670580.A0A1X6MUJ6"/>
<reference evidence="2 3" key="1">
    <citation type="submission" date="2017-04" db="EMBL/GenBank/DDBJ databases">
        <title>Genome Sequence of the Model Brown-Rot Fungus Postia placenta SB12.</title>
        <authorList>
            <consortium name="DOE Joint Genome Institute"/>
            <person name="Gaskell J."/>
            <person name="Kersten P."/>
            <person name="Larrondo L.F."/>
            <person name="Canessa P."/>
            <person name="Martinez D."/>
            <person name="Hibbett D."/>
            <person name="Schmoll M."/>
            <person name="Kubicek C.P."/>
            <person name="Martinez A.T."/>
            <person name="Yadav J."/>
            <person name="Master E."/>
            <person name="Magnuson J.K."/>
            <person name="James T."/>
            <person name="Yaver D."/>
            <person name="Berka R."/>
            <person name="Labutti K."/>
            <person name="Lipzen A."/>
            <person name="Aerts A."/>
            <person name="Barry K."/>
            <person name="Henrissat B."/>
            <person name="Blanchette R."/>
            <person name="Grigoriev I."/>
            <person name="Cullen D."/>
        </authorList>
    </citation>
    <scope>NUCLEOTIDE SEQUENCE [LARGE SCALE GENOMIC DNA]</scope>
    <source>
        <strain evidence="2 3">MAD-698-R-SB12</strain>
    </source>
</reference>
<organism evidence="2 3">
    <name type="scientific">Postia placenta MAD-698-R-SB12</name>
    <dbReference type="NCBI Taxonomy" id="670580"/>
    <lineage>
        <taxon>Eukaryota</taxon>
        <taxon>Fungi</taxon>
        <taxon>Dikarya</taxon>
        <taxon>Basidiomycota</taxon>
        <taxon>Agaricomycotina</taxon>
        <taxon>Agaricomycetes</taxon>
        <taxon>Polyporales</taxon>
        <taxon>Adustoporiaceae</taxon>
        <taxon>Rhodonia</taxon>
    </lineage>
</organism>
<dbReference type="Gene3D" id="3.90.228.10">
    <property type="match status" value="1"/>
</dbReference>
<keyword evidence="3" id="KW-1185">Reference proteome</keyword>
<dbReference type="OrthoDB" id="9514740at2759"/>
<dbReference type="GeneID" id="36322765"/>
<dbReference type="RefSeq" id="XP_024336832.1">
    <property type="nucleotide sequence ID" value="XM_024477815.1"/>
</dbReference>
<protein>
    <recommendedName>
        <fullName evidence="1">PARP catalytic domain-containing protein</fullName>
    </recommendedName>
</protein>
<proteinExistence type="predicted"/>
<accession>A0A1X6MUJ6</accession>
<dbReference type="SUPFAM" id="SSF56399">
    <property type="entry name" value="ADP-ribosylation"/>
    <property type="match status" value="1"/>
</dbReference>
<gene>
    <name evidence="2" type="ORF">POSPLADRAFT_1040870</name>
</gene>
<dbReference type="InterPro" id="IPR012317">
    <property type="entry name" value="Poly(ADP-ribose)pol_cat_dom"/>
</dbReference>
<dbReference type="EMBL" id="KZ110601">
    <property type="protein sequence ID" value="OSX60038.1"/>
    <property type="molecule type" value="Genomic_DNA"/>
</dbReference>
<sequence length="205" mass="23289">MSVSLLYLKPNDQFTRNIENQFYSSWQHPNTRTPKIKHIFYLLHQSPHSRGHLQRNRAYMQRHGNEQMLFHGTLRTCQIGDTPGSLYPCNRSDCKLCAILRCSFDPNKSHDGMFGHGVYTTPVSSKAEIYAKSPNSHYKAMLYANVTIGRTKTLYQAAHGLWQAPDGCDSVTAATFSQGGAVHYPEMIVYREDAICVNSLIIYEP</sequence>
<dbReference type="Pfam" id="PF00644">
    <property type="entry name" value="PARP"/>
    <property type="match status" value="1"/>
</dbReference>
<evidence type="ECO:0000313" key="3">
    <source>
        <dbReference type="Proteomes" id="UP000194127"/>
    </source>
</evidence>